<organism evidence="2 3">
    <name type="scientific">Adineta ricciae</name>
    <name type="common">Rotifer</name>
    <dbReference type="NCBI Taxonomy" id="249248"/>
    <lineage>
        <taxon>Eukaryota</taxon>
        <taxon>Metazoa</taxon>
        <taxon>Spiralia</taxon>
        <taxon>Gnathifera</taxon>
        <taxon>Rotifera</taxon>
        <taxon>Eurotatoria</taxon>
        <taxon>Bdelloidea</taxon>
        <taxon>Adinetida</taxon>
        <taxon>Adinetidae</taxon>
        <taxon>Adineta</taxon>
    </lineage>
</organism>
<keyword evidence="1" id="KW-1133">Transmembrane helix</keyword>
<proteinExistence type="predicted"/>
<sequence length="189" mass="20907">MGFSERFPRWTSAVVGIAQLVLTAAIVGLEVGSVYIDLAHGTIWVGFWASLVFIKTFLMMLFITCCCRGRCCATYVLIWTIFSGLLACVMIYFDQIFIKDLCKCYLGDQLCCAVRSVESFRTNYTAILDQCGQAIANNNSADLRCPAIPYDKLKLIQAQLGCAVGMLISCAVYIVIYVFACFGICFGHD</sequence>
<evidence type="ECO:0000313" key="3">
    <source>
        <dbReference type="Proteomes" id="UP000663828"/>
    </source>
</evidence>
<feature type="transmembrane region" description="Helical" evidence="1">
    <location>
        <begin position="75"/>
        <end position="93"/>
    </location>
</feature>
<protein>
    <submittedName>
        <fullName evidence="2">Uncharacterized protein</fullName>
    </submittedName>
</protein>
<keyword evidence="3" id="KW-1185">Reference proteome</keyword>
<dbReference type="AlphaFoldDB" id="A0A814B4H1"/>
<evidence type="ECO:0000256" key="1">
    <source>
        <dbReference type="SAM" id="Phobius"/>
    </source>
</evidence>
<keyword evidence="1" id="KW-0472">Membrane</keyword>
<dbReference type="Proteomes" id="UP000663828">
    <property type="component" value="Unassembled WGS sequence"/>
</dbReference>
<comment type="caution">
    <text evidence="2">The sequence shown here is derived from an EMBL/GenBank/DDBJ whole genome shotgun (WGS) entry which is preliminary data.</text>
</comment>
<evidence type="ECO:0000313" key="2">
    <source>
        <dbReference type="EMBL" id="CAF0924119.1"/>
    </source>
</evidence>
<reference evidence="2" key="1">
    <citation type="submission" date="2021-02" db="EMBL/GenBank/DDBJ databases">
        <authorList>
            <person name="Nowell W R."/>
        </authorList>
    </citation>
    <scope>NUCLEOTIDE SEQUENCE</scope>
</reference>
<feature type="transmembrane region" description="Helical" evidence="1">
    <location>
        <begin position="12"/>
        <end position="36"/>
    </location>
</feature>
<accession>A0A814B4H1</accession>
<keyword evidence="1" id="KW-0812">Transmembrane</keyword>
<dbReference type="EMBL" id="CAJNOR010000471">
    <property type="protein sequence ID" value="CAF0924119.1"/>
    <property type="molecule type" value="Genomic_DNA"/>
</dbReference>
<feature type="transmembrane region" description="Helical" evidence="1">
    <location>
        <begin position="158"/>
        <end position="186"/>
    </location>
</feature>
<feature type="transmembrane region" description="Helical" evidence="1">
    <location>
        <begin position="42"/>
        <end position="63"/>
    </location>
</feature>
<gene>
    <name evidence="2" type="ORF">XAT740_LOCUS9203</name>
</gene>
<name>A0A814B4H1_ADIRI</name>